<feature type="transmembrane region" description="Helical" evidence="6">
    <location>
        <begin position="273"/>
        <end position="293"/>
    </location>
</feature>
<keyword evidence="2" id="KW-0813">Transport</keyword>
<keyword evidence="5 6" id="KW-0472">Membrane</keyword>
<keyword evidence="4 6" id="KW-1133">Transmembrane helix</keyword>
<evidence type="ECO:0000259" key="7">
    <source>
        <dbReference type="Pfam" id="PF01490"/>
    </source>
</evidence>
<evidence type="ECO:0000256" key="1">
    <source>
        <dbReference type="ARBA" id="ARBA00004370"/>
    </source>
</evidence>
<name>A0A8S9ZPX4_9BILA</name>
<evidence type="ECO:0000256" key="2">
    <source>
        <dbReference type="ARBA" id="ARBA00022448"/>
    </source>
</evidence>
<dbReference type="OrthoDB" id="655540at2759"/>
<feature type="transmembrane region" description="Helical" evidence="6">
    <location>
        <begin position="299"/>
        <end position="320"/>
    </location>
</feature>
<dbReference type="EMBL" id="JABEBT010000045">
    <property type="protein sequence ID" value="KAF7635198.1"/>
    <property type="molecule type" value="Genomic_DNA"/>
</dbReference>
<evidence type="ECO:0000313" key="8">
    <source>
        <dbReference type="EMBL" id="KAF7635198.1"/>
    </source>
</evidence>
<comment type="subcellular location">
    <subcellularLocation>
        <location evidence="1">Membrane</location>
    </subcellularLocation>
</comment>
<organism evidence="8 9">
    <name type="scientific">Meloidogyne graminicola</name>
    <dbReference type="NCBI Taxonomy" id="189291"/>
    <lineage>
        <taxon>Eukaryota</taxon>
        <taxon>Metazoa</taxon>
        <taxon>Ecdysozoa</taxon>
        <taxon>Nematoda</taxon>
        <taxon>Chromadorea</taxon>
        <taxon>Rhabditida</taxon>
        <taxon>Tylenchina</taxon>
        <taxon>Tylenchomorpha</taxon>
        <taxon>Tylenchoidea</taxon>
        <taxon>Meloidogynidae</taxon>
        <taxon>Meloidogyninae</taxon>
        <taxon>Meloidogyne</taxon>
    </lineage>
</organism>
<feature type="transmembrane region" description="Helical" evidence="6">
    <location>
        <begin position="234"/>
        <end position="252"/>
    </location>
</feature>
<feature type="transmembrane region" description="Helical" evidence="6">
    <location>
        <begin position="96"/>
        <end position="116"/>
    </location>
</feature>
<evidence type="ECO:0000256" key="6">
    <source>
        <dbReference type="SAM" id="Phobius"/>
    </source>
</evidence>
<sequence>MNKNKGINWFITSLFIIAQLAGGGIVALPTAIIQSGLFTGILFNIILTIIAASTSIMLGKCWLILQKLWPNHYKNNYCREPYPEICLRALGPNFKYLANLFILFNQFGICVVFLLLSSKNIQNFLKSFFGINFSSLMDYSVCAPISVKILPNNNFTNYFLALGTFLFSYGGHPGFPTIQHDMKNPKEFTKSSIIAFLILLILYLPVCIFGYIAYGNSLRESIINSIQHIWIQNIVNFLITGHAIFSIIIVINPINQSAEKKFNVPQEFNIYRIIVRGFVLFLIILFAESIPTFGPLLDLSGGSTQTFTALIFPCICYLFLNTLKELNERKNNNNKFNEINFKENEYISLIDVLIISDKKILFLTIFIIVFGLLCGGAATFAAIKELTFTNFVPPCYISIFKDSLNNNKKEKIGHINCCGIGQNISIFGSSIEEICSETNLNFYN</sequence>
<reference evidence="8" key="1">
    <citation type="journal article" date="2020" name="Ecol. Evol.">
        <title>Genome structure and content of the rice root-knot nematode (Meloidogyne graminicola).</title>
        <authorList>
            <person name="Phan N.T."/>
            <person name="Danchin E.G.J."/>
            <person name="Klopp C."/>
            <person name="Perfus-Barbeoch L."/>
            <person name="Kozlowski D.K."/>
            <person name="Koutsovoulos G.D."/>
            <person name="Lopez-Roques C."/>
            <person name="Bouchez O."/>
            <person name="Zahm M."/>
            <person name="Besnard G."/>
            <person name="Bellafiore S."/>
        </authorList>
    </citation>
    <scope>NUCLEOTIDE SEQUENCE</scope>
    <source>
        <strain evidence="8">VN-18</strain>
    </source>
</reference>
<evidence type="ECO:0000313" key="9">
    <source>
        <dbReference type="Proteomes" id="UP000605970"/>
    </source>
</evidence>
<evidence type="ECO:0000256" key="5">
    <source>
        <dbReference type="ARBA" id="ARBA00023136"/>
    </source>
</evidence>
<dbReference type="GO" id="GO:0016020">
    <property type="term" value="C:membrane"/>
    <property type="evidence" value="ECO:0007669"/>
    <property type="project" value="UniProtKB-SubCell"/>
</dbReference>
<accession>A0A8S9ZPX4</accession>
<keyword evidence="9" id="KW-1185">Reference proteome</keyword>
<gene>
    <name evidence="8" type="ORF">Mgra_00005312</name>
</gene>
<dbReference type="PANTHER" id="PTHR48017">
    <property type="entry name" value="OS05G0424000 PROTEIN-RELATED"/>
    <property type="match status" value="1"/>
</dbReference>
<dbReference type="Gene3D" id="1.20.1740.10">
    <property type="entry name" value="Amino acid/polyamine transporter I"/>
    <property type="match status" value="1"/>
</dbReference>
<comment type="caution">
    <text evidence="8">The sequence shown here is derived from an EMBL/GenBank/DDBJ whole genome shotgun (WGS) entry which is preliminary data.</text>
</comment>
<dbReference type="Proteomes" id="UP000605970">
    <property type="component" value="Unassembled WGS sequence"/>
</dbReference>
<feature type="domain" description="Amino acid transporter transmembrane" evidence="7">
    <location>
        <begin position="6"/>
        <end position="131"/>
    </location>
</feature>
<feature type="transmembrane region" description="Helical" evidence="6">
    <location>
        <begin position="41"/>
        <end position="65"/>
    </location>
</feature>
<dbReference type="AlphaFoldDB" id="A0A8S9ZPX4"/>
<feature type="transmembrane region" description="Helical" evidence="6">
    <location>
        <begin position="193"/>
        <end position="214"/>
    </location>
</feature>
<proteinExistence type="predicted"/>
<evidence type="ECO:0000256" key="4">
    <source>
        <dbReference type="ARBA" id="ARBA00022989"/>
    </source>
</evidence>
<feature type="transmembrane region" description="Helical" evidence="6">
    <location>
        <begin position="6"/>
        <end position="29"/>
    </location>
</feature>
<protein>
    <submittedName>
        <fullName evidence="8">Aa_trans domain-containing protein</fullName>
    </submittedName>
</protein>
<keyword evidence="3 6" id="KW-0812">Transmembrane</keyword>
<dbReference type="Pfam" id="PF01490">
    <property type="entry name" value="Aa_trans"/>
    <property type="match status" value="2"/>
</dbReference>
<feature type="domain" description="Amino acid transporter transmembrane" evidence="7">
    <location>
        <begin position="151"/>
        <end position="332"/>
    </location>
</feature>
<evidence type="ECO:0000256" key="3">
    <source>
        <dbReference type="ARBA" id="ARBA00022692"/>
    </source>
</evidence>
<feature type="transmembrane region" description="Helical" evidence="6">
    <location>
        <begin position="360"/>
        <end position="383"/>
    </location>
</feature>
<dbReference type="InterPro" id="IPR013057">
    <property type="entry name" value="AA_transpt_TM"/>
</dbReference>